<dbReference type="PANTHER" id="PTHR34427:SF5">
    <property type="entry name" value="DUF4283 DOMAIN-CONTAINING PROTEIN"/>
    <property type="match status" value="1"/>
</dbReference>
<dbReference type="PANTHER" id="PTHR34427">
    <property type="entry name" value="DUF4283 DOMAIN PROTEIN"/>
    <property type="match status" value="1"/>
</dbReference>
<proteinExistence type="predicted"/>
<dbReference type="Gene3D" id="3.30.70.330">
    <property type="match status" value="1"/>
</dbReference>
<dbReference type="InterPro" id="IPR000504">
    <property type="entry name" value="RRM_dom"/>
</dbReference>
<evidence type="ECO:0000313" key="4">
    <source>
        <dbReference type="Proteomes" id="UP001415857"/>
    </source>
</evidence>
<dbReference type="GO" id="GO:0003723">
    <property type="term" value="F:RNA binding"/>
    <property type="evidence" value="ECO:0007669"/>
    <property type="project" value="UniProtKB-UniRule"/>
</dbReference>
<evidence type="ECO:0000256" key="1">
    <source>
        <dbReference type="PROSITE-ProRule" id="PRU00176"/>
    </source>
</evidence>
<dbReference type="Pfam" id="PF00076">
    <property type="entry name" value="RRM_1"/>
    <property type="match status" value="1"/>
</dbReference>
<dbReference type="EMBL" id="JBBPBK010000004">
    <property type="protein sequence ID" value="KAK9286984.1"/>
    <property type="molecule type" value="Genomic_DNA"/>
</dbReference>
<feature type="domain" description="RRM" evidence="2">
    <location>
        <begin position="33"/>
        <end position="111"/>
    </location>
</feature>
<protein>
    <recommendedName>
        <fullName evidence="2">RRM domain-containing protein</fullName>
    </recommendedName>
</protein>
<name>A0AAP0S457_LIQFO</name>
<evidence type="ECO:0000259" key="2">
    <source>
        <dbReference type="PROSITE" id="PS50102"/>
    </source>
</evidence>
<comment type="caution">
    <text evidence="3">The sequence shown here is derived from an EMBL/GenBank/DDBJ whole genome shotgun (WGS) entry which is preliminary data.</text>
</comment>
<keyword evidence="4" id="KW-1185">Reference proteome</keyword>
<evidence type="ECO:0000313" key="3">
    <source>
        <dbReference type="EMBL" id="KAK9286984.1"/>
    </source>
</evidence>
<dbReference type="InterPro" id="IPR035979">
    <property type="entry name" value="RBD_domain_sf"/>
</dbReference>
<sequence>MVDYWRGRSSGRRGRNSCRYGRSIQRGRDEGCVTLFVDNLPDRMENRWLRSMFKWYGDIADVFVPWKKRTGSNSRYGFVRFYNDKDAEVAIQRCNGAWCWNKRLLVKRAMYSKTRKETYKRHAIPKRPVWRRKESSIDPVKALQEEIPNPYVRTYADVLVGRNSTNGMAEQQTGNTTKHQHPVIETIQVEEVDNDWVKRCVIGSVIHFSYLQGLQEAFSREGVFDITVRYMGGLLVLLEFHLEEIMKSHLKDGTWLAQWVKDIRSWHPNLLVHERLVWLSIVGVPLHAWLEINFMKIGEKFGEVISIDGNTHNRKMLDRGRILVSTKLLEPISKELILEVCNENFLITVREELVTDPKLEVSSC</sequence>
<dbReference type="Proteomes" id="UP001415857">
    <property type="component" value="Unassembled WGS sequence"/>
</dbReference>
<keyword evidence="1" id="KW-0694">RNA-binding</keyword>
<gene>
    <name evidence="3" type="ORF">L1049_015392</name>
</gene>
<organism evidence="3 4">
    <name type="scientific">Liquidambar formosana</name>
    <name type="common">Formosan gum</name>
    <dbReference type="NCBI Taxonomy" id="63359"/>
    <lineage>
        <taxon>Eukaryota</taxon>
        <taxon>Viridiplantae</taxon>
        <taxon>Streptophyta</taxon>
        <taxon>Embryophyta</taxon>
        <taxon>Tracheophyta</taxon>
        <taxon>Spermatophyta</taxon>
        <taxon>Magnoliopsida</taxon>
        <taxon>eudicotyledons</taxon>
        <taxon>Gunneridae</taxon>
        <taxon>Pentapetalae</taxon>
        <taxon>Saxifragales</taxon>
        <taxon>Altingiaceae</taxon>
        <taxon>Liquidambar</taxon>
    </lineage>
</organism>
<dbReference type="SMART" id="SM00360">
    <property type="entry name" value="RRM"/>
    <property type="match status" value="1"/>
</dbReference>
<dbReference type="PROSITE" id="PS50102">
    <property type="entry name" value="RRM"/>
    <property type="match status" value="1"/>
</dbReference>
<dbReference type="SUPFAM" id="SSF54928">
    <property type="entry name" value="RNA-binding domain, RBD"/>
    <property type="match status" value="1"/>
</dbReference>
<accession>A0AAP0S457</accession>
<reference evidence="3 4" key="1">
    <citation type="journal article" date="2024" name="Plant J.">
        <title>Genome sequences and population genomics reveal climatic adaptation and genomic divergence between two closely related sweetgum species.</title>
        <authorList>
            <person name="Xu W.Q."/>
            <person name="Ren C.Q."/>
            <person name="Zhang X.Y."/>
            <person name="Comes H.P."/>
            <person name="Liu X.H."/>
            <person name="Li Y.G."/>
            <person name="Kettle C.J."/>
            <person name="Jalonen R."/>
            <person name="Gaisberger H."/>
            <person name="Ma Y.Z."/>
            <person name="Qiu Y.X."/>
        </authorList>
    </citation>
    <scope>NUCLEOTIDE SEQUENCE [LARGE SCALE GENOMIC DNA]</scope>
    <source>
        <strain evidence="3">Hangzhou</strain>
    </source>
</reference>
<dbReference type="InterPro" id="IPR012677">
    <property type="entry name" value="Nucleotide-bd_a/b_plait_sf"/>
</dbReference>
<dbReference type="AlphaFoldDB" id="A0AAP0S457"/>